<dbReference type="InParanoid" id="M4B9V8"/>
<dbReference type="Pfam" id="PF21711">
    <property type="entry name" value="DCTN5"/>
    <property type="match status" value="1"/>
</dbReference>
<comment type="similarity">
    <text evidence="4">Belongs to the dynactin subunits 5/6 family. Dynactin subunit 5 subfamily.</text>
</comment>
<dbReference type="AlphaFoldDB" id="M4B9V8"/>
<dbReference type="VEuPathDB" id="FungiDB:HpaG803068"/>
<dbReference type="InterPro" id="IPR047125">
    <property type="entry name" value="DCTN5"/>
</dbReference>
<evidence type="ECO:0000256" key="1">
    <source>
        <dbReference type="ARBA" id="ARBA00004245"/>
    </source>
</evidence>
<organism evidence="6 7">
    <name type="scientific">Hyaloperonospora arabidopsidis (strain Emoy2)</name>
    <name type="common">Downy mildew agent</name>
    <name type="synonym">Peronospora arabidopsidis</name>
    <dbReference type="NCBI Taxonomy" id="559515"/>
    <lineage>
        <taxon>Eukaryota</taxon>
        <taxon>Sar</taxon>
        <taxon>Stramenopiles</taxon>
        <taxon>Oomycota</taxon>
        <taxon>Peronosporomycetes</taxon>
        <taxon>Peronosporales</taxon>
        <taxon>Peronosporaceae</taxon>
        <taxon>Hyaloperonospora</taxon>
    </lineage>
</organism>
<evidence type="ECO:0000256" key="2">
    <source>
        <dbReference type="ARBA" id="ARBA00022490"/>
    </source>
</evidence>
<name>M4B9V8_HYAAE</name>
<evidence type="ECO:0000256" key="5">
    <source>
        <dbReference type="ARBA" id="ARBA00034865"/>
    </source>
</evidence>
<dbReference type="PANTHER" id="PTHR46126:SF1">
    <property type="entry name" value="DYNACTIN SUBUNIT 5"/>
    <property type="match status" value="1"/>
</dbReference>
<evidence type="ECO:0000256" key="4">
    <source>
        <dbReference type="ARBA" id="ARBA00034706"/>
    </source>
</evidence>
<dbReference type="HOGENOM" id="CLU_1368536_0_0_1"/>
<keyword evidence="7" id="KW-1185">Reference proteome</keyword>
<keyword evidence="2" id="KW-0963">Cytoplasm</keyword>
<dbReference type="PANTHER" id="PTHR46126">
    <property type="entry name" value="DYNACTIN SUBUNIT 5"/>
    <property type="match status" value="1"/>
</dbReference>
<comment type="subcellular location">
    <subcellularLocation>
        <location evidence="1">Cytoplasm</location>
        <location evidence="1">Cytoskeleton</location>
    </subcellularLocation>
</comment>
<dbReference type="EnsemblProtists" id="HpaT803068">
    <property type="protein sequence ID" value="HpaP803068"/>
    <property type="gene ID" value="HpaG803068"/>
</dbReference>
<evidence type="ECO:0000313" key="6">
    <source>
        <dbReference type="EnsemblProtists" id="HpaP803068"/>
    </source>
</evidence>
<dbReference type="InterPro" id="IPR011004">
    <property type="entry name" value="Trimer_LpxA-like_sf"/>
</dbReference>
<dbReference type="Gene3D" id="2.160.10.10">
    <property type="entry name" value="Hexapeptide repeat proteins"/>
    <property type="match status" value="1"/>
</dbReference>
<dbReference type="eggNOG" id="KOG3121">
    <property type="taxonomic scope" value="Eukaryota"/>
</dbReference>
<keyword evidence="3" id="KW-0206">Cytoskeleton</keyword>
<reference evidence="6" key="2">
    <citation type="submission" date="2015-06" db="UniProtKB">
        <authorList>
            <consortium name="EnsemblProtists"/>
        </authorList>
    </citation>
    <scope>IDENTIFICATION</scope>
    <source>
        <strain evidence="6">Emoy2</strain>
    </source>
</reference>
<evidence type="ECO:0000313" key="7">
    <source>
        <dbReference type="Proteomes" id="UP000011713"/>
    </source>
</evidence>
<dbReference type="Proteomes" id="UP000011713">
    <property type="component" value="Unassembled WGS sequence"/>
</dbReference>
<dbReference type="STRING" id="559515.M4B9V8"/>
<dbReference type="GO" id="GO:0005869">
    <property type="term" value="C:dynactin complex"/>
    <property type="evidence" value="ECO:0007669"/>
    <property type="project" value="TreeGrafter"/>
</dbReference>
<accession>M4B9V8</accession>
<dbReference type="EMBL" id="JH598048">
    <property type="status" value="NOT_ANNOTATED_CDS"/>
    <property type="molecule type" value="Genomic_DNA"/>
</dbReference>
<proteinExistence type="inferred from homology"/>
<reference evidence="7" key="1">
    <citation type="journal article" date="2010" name="Science">
        <title>Signatures of adaptation to obligate biotrophy in the Hyaloperonospora arabidopsidis genome.</title>
        <authorList>
            <person name="Baxter L."/>
            <person name="Tripathy S."/>
            <person name="Ishaque N."/>
            <person name="Boot N."/>
            <person name="Cabral A."/>
            <person name="Kemen E."/>
            <person name="Thines M."/>
            <person name="Ah-Fong A."/>
            <person name="Anderson R."/>
            <person name="Badejoko W."/>
            <person name="Bittner-Eddy P."/>
            <person name="Boore J.L."/>
            <person name="Chibucos M.C."/>
            <person name="Coates M."/>
            <person name="Dehal P."/>
            <person name="Delehaunty K."/>
            <person name="Dong S."/>
            <person name="Downton P."/>
            <person name="Dumas B."/>
            <person name="Fabro G."/>
            <person name="Fronick C."/>
            <person name="Fuerstenberg S.I."/>
            <person name="Fulton L."/>
            <person name="Gaulin E."/>
            <person name="Govers F."/>
            <person name="Hughes L."/>
            <person name="Humphray S."/>
            <person name="Jiang R.H."/>
            <person name="Judelson H."/>
            <person name="Kamoun S."/>
            <person name="Kyung K."/>
            <person name="Meijer H."/>
            <person name="Minx P."/>
            <person name="Morris P."/>
            <person name="Nelson J."/>
            <person name="Phuntumart V."/>
            <person name="Qutob D."/>
            <person name="Rehmany A."/>
            <person name="Rougon-Cardoso A."/>
            <person name="Ryden P."/>
            <person name="Torto-Alalibo T."/>
            <person name="Studholme D."/>
            <person name="Wang Y."/>
            <person name="Win J."/>
            <person name="Wood J."/>
            <person name="Clifton S.W."/>
            <person name="Rogers J."/>
            <person name="Van den Ackerveken G."/>
            <person name="Jones J.D."/>
            <person name="McDowell J.M."/>
            <person name="Beynon J."/>
            <person name="Tyler B.M."/>
        </authorList>
    </citation>
    <scope>NUCLEOTIDE SEQUENCE [LARGE SCALE GENOMIC DNA]</scope>
    <source>
        <strain evidence="7">Emoy2</strain>
    </source>
</reference>
<protein>
    <recommendedName>
        <fullName evidence="5">Dynactin subunit 5</fullName>
    </recommendedName>
</protein>
<evidence type="ECO:0000256" key="3">
    <source>
        <dbReference type="ARBA" id="ARBA00023212"/>
    </source>
</evidence>
<sequence>MNPFVEAPERQFDPESYIHTSTGNKISRSCTLCGAQNIHLRGKVRYRVLHVYVLIISLGKQCIIREKCIVKPSSRVLSTGLAFIPIKVGNYVYIGENSVVEAAMIGSYVQIGKNCVIVELILYIGYVDRASGLSFETVVGSKTIRLYLLTQLFRRFRGLVVFQLPRNCAPDKLADTLTTLHRNKLSRRAEVGLLDSKDDK</sequence>
<dbReference type="SUPFAM" id="SSF51161">
    <property type="entry name" value="Trimeric LpxA-like enzymes"/>
    <property type="match status" value="1"/>
</dbReference>